<feature type="disulfide bond" evidence="1">
    <location>
        <begin position="213"/>
        <end position="222"/>
    </location>
</feature>
<keyword evidence="1" id="KW-1015">Disulfide bond</keyword>
<name>A0ABP0GQG2_CLALP</name>
<organism evidence="5 6">
    <name type="scientific">Clavelina lepadiformis</name>
    <name type="common">Light-bulb sea squirt</name>
    <name type="synonym">Ascidia lepadiformis</name>
    <dbReference type="NCBI Taxonomy" id="159417"/>
    <lineage>
        <taxon>Eukaryota</taxon>
        <taxon>Metazoa</taxon>
        <taxon>Chordata</taxon>
        <taxon>Tunicata</taxon>
        <taxon>Ascidiacea</taxon>
        <taxon>Aplousobranchia</taxon>
        <taxon>Clavelinidae</taxon>
        <taxon>Clavelina</taxon>
    </lineage>
</organism>
<accession>A0ABP0GQG2</accession>
<evidence type="ECO:0000313" key="6">
    <source>
        <dbReference type="Proteomes" id="UP001642483"/>
    </source>
</evidence>
<gene>
    <name evidence="5" type="ORF">CVLEPA_LOCUS27273</name>
</gene>
<feature type="chain" id="PRO_5046691586" description="EGF-like domain-containing protein" evidence="3">
    <location>
        <begin position="21"/>
        <end position="331"/>
    </location>
</feature>
<comment type="caution">
    <text evidence="1">Lacks conserved residue(s) required for the propagation of feature annotation.</text>
</comment>
<proteinExistence type="predicted"/>
<dbReference type="InterPro" id="IPR000742">
    <property type="entry name" value="EGF"/>
</dbReference>
<evidence type="ECO:0000256" key="3">
    <source>
        <dbReference type="SAM" id="SignalP"/>
    </source>
</evidence>
<feature type="transmembrane region" description="Helical" evidence="2">
    <location>
        <begin position="293"/>
        <end position="315"/>
    </location>
</feature>
<keyword evidence="1" id="KW-0245">EGF-like domain</keyword>
<keyword evidence="6" id="KW-1185">Reference proteome</keyword>
<feature type="domain" description="EGF-like" evidence="4">
    <location>
        <begin position="186"/>
        <end position="223"/>
    </location>
</feature>
<dbReference type="Gene3D" id="2.10.25.10">
    <property type="entry name" value="Laminin"/>
    <property type="match status" value="1"/>
</dbReference>
<feature type="signal peptide" evidence="3">
    <location>
        <begin position="1"/>
        <end position="20"/>
    </location>
</feature>
<dbReference type="CDD" id="cd00053">
    <property type="entry name" value="EGF"/>
    <property type="match status" value="1"/>
</dbReference>
<dbReference type="PROSITE" id="PS50026">
    <property type="entry name" value="EGF_3"/>
    <property type="match status" value="1"/>
</dbReference>
<keyword evidence="2" id="KW-0472">Membrane</keyword>
<dbReference type="PROSITE" id="PS00022">
    <property type="entry name" value="EGF_1"/>
    <property type="match status" value="1"/>
</dbReference>
<evidence type="ECO:0000256" key="1">
    <source>
        <dbReference type="PROSITE-ProRule" id="PRU00076"/>
    </source>
</evidence>
<keyword evidence="2" id="KW-0812">Transmembrane</keyword>
<protein>
    <recommendedName>
        <fullName evidence="4">EGF-like domain-containing protein</fullName>
    </recommendedName>
</protein>
<sequence>MKNMTGKVVWFFIPWILTSAALIDLDLLFEDNFYSGFDDEDYGSADHQFHDSSQDTVDRWSPSAHISQSLQFSIDDEQQKNFMNISGSGLADKLDVDEYFDVYSSQSQPGFGVKESSGFQKAEIGAVNVGGDDGMGSGFQNLFADRELTFNGDGTEKRTLLQSFAQFLENRTGGDWNTTQSSVENGSEVCGETGLCLHQGTCEKFGYEFRCVCAAGYTGSHCAIILEVEVAPLPYEEVGDDVEDFSGASLEVTRIARSVTSRSLEDLHSSAGYLAMEMNDVVEMKVKYPSNDVLLGTFAVISLLVIAVWTGVVLAKAKSRLNEASHQVQVV</sequence>
<dbReference type="SUPFAM" id="SSF57196">
    <property type="entry name" value="EGF/Laminin"/>
    <property type="match status" value="1"/>
</dbReference>
<dbReference type="PROSITE" id="PS01186">
    <property type="entry name" value="EGF_2"/>
    <property type="match status" value="1"/>
</dbReference>
<keyword evidence="2" id="KW-1133">Transmembrane helix</keyword>
<dbReference type="EMBL" id="CAWYQH010000141">
    <property type="protein sequence ID" value="CAK8693996.1"/>
    <property type="molecule type" value="Genomic_DNA"/>
</dbReference>
<dbReference type="Pfam" id="PF00008">
    <property type="entry name" value="EGF"/>
    <property type="match status" value="1"/>
</dbReference>
<dbReference type="Proteomes" id="UP001642483">
    <property type="component" value="Unassembled WGS sequence"/>
</dbReference>
<evidence type="ECO:0000256" key="2">
    <source>
        <dbReference type="SAM" id="Phobius"/>
    </source>
</evidence>
<reference evidence="5 6" key="1">
    <citation type="submission" date="2024-02" db="EMBL/GenBank/DDBJ databases">
        <authorList>
            <person name="Daric V."/>
            <person name="Darras S."/>
        </authorList>
    </citation>
    <scope>NUCLEOTIDE SEQUENCE [LARGE SCALE GENOMIC DNA]</scope>
</reference>
<evidence type="ECO:0000313" key="5">
    <source>
        <dbReference type="EMBL" id="CAK8693996.1"/>
    </source>
</evidence>
<comment type="caution">
    <text evidence="5">The sequence shown here is derived from an EMBL/GenBank/DDBJ whole genome shotgun (WGS) entry which is preliminary data.</text>
</comment>
<keyword evidence="3" id="KW-0732">Signal</keyword>
<evidence type="ECO:0000259" key="4">
    <source>
        <dbReference type="PROSITE" id="PS50026"/>
    </source>
</evidence>